<reference evidence="2 3" key="1">
    <citation type="submission" date="2023-06" db="EMBL/GenBank/DDBJ databases">
        <authorList>
            <person name="Yushchuk O."/>
            <person name="Binda E."/>
            <person name="Ruckert-Reed C."/>
            <person name="Fedorenko V."/>
            <person name="Kalinowski J."/>
            <person name="Marinelli F."/>
        </authorList>
    </citation>
    <scope>NUCLEOTIDE SEQUENCE [LARGE SCALE GENOMIC DNA]</scope>
    <source>
        <strain evidence="2 3">NRRL 3884</strain>
    </source>
</reference>
<evidence type="ECO:0000259" key="1">
    <source>
        <dbReference type="Pfam" id="PF04149"/>
    </source>
</evidence>
<evidence type="ECO:0000313" key="3">
    <source>
        <dbReference type="Proteomes" id="UP001240150"/>
    </source>
</evidence>
<evidence type="ECO:0000313" key="2">
    <source>
        <dbReference type="EMBL" id="WIM93904.1"/>
    </source>
</evidence>
<name>A0ABY8W7S5_9ACTN</name>
<gene>
    <name evidence="2" type="ORF">ACTOB_005898</name>
</gene>
<dbReference type="InterPro" id="IPR007278">
    <property type="entry name" value="DUF397"/>
</dbReference>
<dbReference type="Pfam" id="PF04149">
    <property type="entry name" value="DUF397"/>
    <property type="match status" value="1"/>
</dbReference>
<sequence>MSTDWYKSSYSAATAACVEVAVSSDRKSVSVRDSKNPDGAILTYQAAAWQSFIQDIQEDRFRRA</sequence>
<keyword evidence="3" id="KW-1185">Reference proteome</keyword>
<feature type="domain" description="DUF397" evidence="1">
    <location>
        <begin position="4"/>
        <end position="56"/>
    </location>
</feature>
<organism evidence="2 3">
    <name type="scientific">Actinoplanes oblitus</name>
    <dbReference type="NCBI Taxonomy" id="3040509"/>
    <lineage>
        <taxon>Bacteria</taxon>
        <taxon>Bacillati</taxon>
        <taxon>Actinomycetota</taxon>
        <taxon>Actinomycetes</taxon>
        <taxon>Micromonosporales</taxon>
        <taxon>Micromonosporaceae</taxon>
        <taxon>Actinoplanes</taxon>
    </lineage>
</organism>
<protein>
    <submittedName>
        <fullName evidence="2">DUF397 domain-containing protein</fullName>
    </submittedName>
</protein>
<dbReference type="Proteomes" id="UP001240150">
    <property type="component" value="Chromosome"/>
</dbReference>
<dbReference type="EMBL" id="CP126980">
    <property type="protein sequence ID" value="WIM93904.1"/>
    <property type="molecule type" value="Genomic_DNA"/>
</dbReference>
<proteinExistence type="predicted"/>
<dbReference type="RefSeq" id="WP_284915107.1">
    <property type="nucleotide sequence ID" value="NZ_CP126980.1"/>
</dbReference>
<accession>A0ABY8W7S5</accession>